<organism evidence="6 7">
    <name type="scientific">Parasulfitobacter algicola</name>
    <dbReference type="NCBI Taxonomy" id="2614809"/>
    <lineage>
        <taxon>Bacteria</taxon>
        <taxon>Pseudomonadati</taxon>
        <taxon>Pseudomonadota</taxon>
        <taxon>Alphaproteobacteria</taxon>
        <taxon>Rhodobacterales</taxon>
        <taxon>Roseobacteraceae</taxon>
        <taxon>Parasulfitobacter</taxon>
    </lineage>
</organism>
<dbReference type="PROSITE" id="PS51007">
    <property type="entry name" value="CYTC"/>
    <property type="match status" value="1"/>
</dbReference>
<comment type="caution">
    <text evidence="6">The sequence shown here is derived from an EMBL/GenBank/DDBJ whole genome shotgun (WGS) entry which is preliminary data.</text>
</comment>
<dbReference type="InterPro" id="IPR009056">
    <property type="entry name" value="Cyt_c-like_dom"/>
</dbReference>
<dbReference type="Pfam" id="PF00034">
    <property type="entry name" value="Cytochrom_C"/>
    <property type="match status" value="1"/>
</dbReference>
<evidence type="ECO:0000256" key="2">
    <source>
        <dbReference type="ARBA" id="ARBA00022723"/>
    </source>
</evidence>
<evidence type="ECO:0000313" key="7">
    <source>
        <dbReference type="Proteomes" id="UP000777935"/>
    </source>
</evidence>
<accession>A0ABX2IKB6</accession>
<evidence type="ECO:0000313" key="6">
    <source>
        <dbReference type="EMBL" id="NSX53327.1"/>
    </source>
</evidence>
<keyword evidence="1 4" id="KW-0349">Heme</keyword>
<keyword evidence="3 4" id="KW-0408">Iron</keyword>
<dbReference type="EMBL" id="JABUFE010000001">
    <property type="protein sequence ID" value="NSX53327.1"/>
    <property type="molecule type" value="Genomic_DNA"/>
</dbReference>
<proteinExistence type="predicted"/>
<evidence type="ECO:0000256" key="1">
    <source>
        <dbReference type="ARBA" id="ARBA00022617"/>
    </source>
</evidence>
<gene>
    <name evidence="6" type="ORF">HRQ87_00765</name>
</gene>
<protein>
    <submittedName>
        <fullName evidence="6">Cytochrome c</fullName>
    </submittedName>
</protein>
<evidence type="ECO:0000259" key="5">
    <source>
        <dbReference type="PROSITE" id="PS51007"/>
    </source>
</evidence>
<name>A0ABX2IKB6_9RHOB</name>
<dbReference type="Proteomes" id="UP000777935">
    <property type="component" value="Unassembled WGS sequence"/>
</dbReference>
<feature type="domain" description="Cytochrome c" evidence="5">
    <location>
        <begin position="52"/>
        <end position="138"/>
    </location>
</feature>
<sequence length="144" mass="15073">MKLIYAAAAILAVGAVGYAFWPSSEPTSQSGPTASNGDTALAEVVLPDTFSENAQVGQLVFDAKCAACHGTNAVGQDGVAPPLVHKIYEPSHHGDESFQRAAAMGVRAHHWPFGDMPPVEGITRGDVTMIIAYIRELQGANGIN</sequence>
<evidence type="ECO:0000256" key="3">
    <source>
        <dbReference type="ARBA" id="ARBA00023004"/>
    </source>
</evidence>
<dbReference type="RefSeq" id="WP_174135328.1">
    <property type="nucleotide sequence ID" value="NZ_JABUFE010000001.1"/>
</dbReference>
<keyword evidence="7" id="KW-1185">Reference proteome</keyword>
<evidence type="ECO:0000256" key="4">
    <source>
        <dbReference type="PROSITE-ProRule" id="PRU00433"/>
    </source>
</evidence>
<keyword evidence="2 4" id="KW-0479">Metal-binding</keyword>
<dbReference type="SUPFAM" id="SSF46626">
    <property type="entry name" value="Cytochrome c"/>
    <property type="match status" value="1"/>
</dbReference>
<reference evidence="6 7" key="1">
    <citation type="submission" date="2020-06" db="EMBL/GenBank/DDBJ databases">
        <title>Sulfitobacter algicola sp. nov., isolated from green algae.</title>
        <authorList>
            <person name="Wang C."/>
        </authorList>
    </citation>
    <scope>NUCLEOTIDE SEQUENCE [LARGE SCALE GENOMIC DNA]</scope>
    <source>
        <strain evidence="6 7">1151</strain>
    </source>
</reference>
<dbReference type="Gene3D" id="1.10.760.10">
    <property type="entry name" value="Cytochrome c-like domain"/>
    <property type="match status" value="1"/>
</dbReference>
<dbReference type="InterPro" id="IPR036909">
    <property type="entry name" value="Cyt_c-like_dom_sf"/>
</dbReference>